<dbReference type="eggNOG" id="COG1216">
    <property type="taxonomic scope" value="Bacteria"/>
</dbReference>
<dbReference type="KEGG" id="cfi:Celf_0069"/>
<evidence type="ECO:0000313" key="4">
    <source>
        <dbReference type="EMBL" id="AEE44220.1"/>
    </source>
</evidence>
<dbReference type="Pfam" id="PF02709">
    <property type="entry name" value="Glyco_transf_7C"/>
    <property type="match status" value="1"/>
</dbReference>
<dbReference type="SUPFAM" id="SSF53448">
    <property type="entry name" value="Nucleotide-diphospho-sugar transferases"/>
    <property type="match status" value="1"/>
</dbReference>
<dbReference type="InterPro" id="IPR001173">
    <property type="entry name" value="Glyco_trans_2-like"/>
</dbReference>
<feature type="domain" description="Glycosyltransferase 2-like" evidence="2">
    <location>
        <begin position="10"/>
        <end position="132"/>
    </location>
</feature>
<feature type="domain" description="Galactosyltransferase C-terminal" evidence="3">
    <location>
        <begin position="175"/>
        <end position="226"/>
    </location>
</feature>
<dbReference type="GO" id="GO:0016740">
    <property type="term" value="F:transferase activity"/>
    <property type="evidence" value="ECO:0007669"/>
    <property type="project" value="UniProtKB-KW"/>
</dbReference>
<evidence type="ECO:0000259" key="3">
    <source>
        <dbReference type="Pfam" id="PF02709"/>
    </source>
</evidence>
<gene>
    <name evidence="4" type="ordered locus">Celf_0069</name>
</gene>
<dbReference type="STRING" id="590998.Celf_0069"/>
<sequence length="293" mass="32235">MPHRRGPCATVVVPTYNRADLLRLTLESLRGQSRDDFDVVVVDDGSTDGTRAVVDEFARTLRLVYVFQPDEGFRAARARNLGVRLAEAPVCVLVDCGVVLHREAVDRHVAAQAVGDVVVGRLLGFDQDDAHRDTLVHLWTSSAPDEGFARLAGRPDLADPREHCLAAVPGPLASWPAPWALFWTANVSVATELLVQVGGFDEAFRSWGVEDTDLGYRLHRAGGRYHWADDAVGFHHPHDKPQAGRRASAEANRRYLATKFADDQAVLLLTTHRAVYLNQVLLGLLPTTQGIRT</sequence>
<dbReference type="RefSeq" id="WP_013769250.1">
    <property type="nucleotide sequence ID" value="NC_015514.1"/>
</dbReference>
<name>F4H3Z6_CELFA</name>
<dbReference type="Pfam" id="PF00535">
    <property type="entry name" value="Glycos_transf_2"/>
    <property type="match status" value="1"/>
</dbReference>
<keyword evidence="5" id="KW-1185">Reference proteome</keyword>
<dbReference type="InterPro" id="IPR050834">
    <property type="entry name" value="Glycosyltransf_2"/>
</dbReference>
<proteinExistence type="predicted"/>
<organism evidence="4 5">
    <name type="scientific">Cellulomonas fimi (strain ATCC 484 / DSM 20113 / JCM 1341 / CCUG 24087 / LMG 16345 / NBRC 15513 / NCIMB 8980 / NCTC 7547 / NRS-133)</name>
    <dbReference type="NCBI Taxonomy" id="590998"/>
    <lineage>
        <taxon>Bacteria</taxon>
        <taxon>Bacillati</taxon>
        <taxon>Actinomycetota</taxon>
        <taxon>Actinomycetes</taxon>
        <taxon>Micrococcales</taxon>
        <taxon>Cellulomonadaceae</taxon>
        <taxon>Cellulomonas</taxon>
    </lineage>
</organism>
<dbReference type="HOGENOM" id="CLU_025996_24_2_11"/>
<dbReference type="PANTHER" id="PTHR43685">
    <property type="entry name" value="GLYCOSYLTRANSFERASE"/>
    <property type="match status" value="1"/>
</dbReference>
<dbReference type="EMBL" id="CP002666">
    <property type="protein sequence ID" value="AEE44220.1"/>
    <property type="molecule type" value="Genomic_DNA"/>
</dbReference>
<dbReference type="InterPro" id="IPR029044">
    <property type="entry name" value="Nucleotide-diphossugar_trans"/>
</dbReference>
<evidence type="ECO:0000259" key="2">
    <source>
        <dbReference type="Pfam" id="PF00535"/>
    </source>
</evidence>
<accession>F4H3Z6</accession>
<reference evidence="4 5" key="1">
    <citation type="submission" date="2011-04" db="EMBL/GenBank/DDBJ databases">
        <title>Complete sequence of Cellulomonas fimi ATCC 484.</title>
        <authorList>
            <consortium name="US DOE Joint Genome Institute"/>
            <person name="Lucas S."/>
            <person name="Han J."/>
            <person name="Lapidus A."/>
            <person name="Cheng J.-F."/>
            <person name="Goodwin L."/>
            <person name="Pitluck S."/>
            <person name="Peters L."/>
            <person name="Chertkov O."/>
            <person name="Detter J.C."/>
            <person name="Han C."/>
            <person name="Tapia R."/>
            <person name="Land M."/>
            <person name="Hauser L."/>
            <person name="Kyrpides N."/>
            <person name="Ivanova N."/>
            <person name="Ovchinnikova G."/>
            <person name="Pagani I."/>
            <person name="Mead D."/>
            <person name="Brumm P."/>
            <person name="Woyke T."/>
        </authorList>
    </citation>
    <scope>NUCLEOTIDE SEQUENCE [LARGE SCALE GENOMIC DNA]</scope>
    <source>
        <strain evidence="5">ATCC 484 / DSM 20113 / JCM 1341 / NBRC 15513 / NCIMB 8980 / NCTC 7547</strain>
    </source>
</reference>
<keyword evidence="1 4" id="KW-0808">Transferase</keyword>
<dbReference type="Gene3D" id="3.90.550.10">
    <property type="entry name" value="Spore Coat Polysaccharide Biosynthesis Protein SpsA, Chain A"/>
    <property type="match status" value="1"/>
</dbReference>
<protein>
    <submittedName>
        <fullName evidence="4">Glycosyl transferase family 2</fullName>
    </submittedName>
</protein>
<dbReference type="PANTHER" id="PTHR43685:SF3">
    <property type="entry name" value="SLR2126 PROTEIN"/>
    <property type="match status" value="1"/>
</dbReference>
<evidence type="ECO:0000256" key="1">
    <source>
        <dbReference type="ARBA" id="ARBA00022679"/>
    </source>
</evidence>
<evidence type="ECO:0000313" key="5">
    <source>
        <dbReference type="Proteomes" id="UP000008460"/>
    </source>
</evidence>
<dbReference type="InterPro" id="IPR027791">
    <property type="entry name" value="Galactosyl_T_C"/>
</dbReference>
<dbReference type="AlphaFoldDB" id="F4H3Z6"/>
<dbReference type="Proteomes" id="UP000008460">
    <property type="component" value="Chromosome"/>
</dbReference>